<comment type="caution">
    <text evidence="1">The sequence shown here is derived from an EMBL/GenBank/DDBJ whole genome shotgun (WGS) entry which is preliminary data.</text>
</comment>
<evidence type="ECO:0000313" key="2">
    <source>
        <dbReference type="Proteomes" id="UP001203297"/>
    </source>
</evidence>
<reference evidence="1" key="1">
    <citation type="journal article" date="2022" name="New Phytol.">
        <title>Evolutionary transition to the ectomycorrhizal habit in the genomes of a hyperdiverse lineage of mushroom-forming fungi.</title>
        <authorList>
            <person name="Looney B."/>
            <person name="Miyauchi S."/>
            <person name="Morin E."/>
            <person name="Drula E."/>
            <person name="Courty P.E."/>
            <person name="Kohler A."/>
            <person name="Kuo A."/>
            <person name="LaButti K."/>
            <person name="Pangilinan J."/>
            <person name="Lipzen A."/>
            <person name="Riley R."/>
            <person name="Andreopoulos W."/>
            <person name="He G."/>
            <person name="Johnson J."/>
            <person name="Nolan M."/>
            <person name="Tritt A."/>
            <person name="Barry K.W."/>
            <person name="Grigoriev I.V."/>
            <person name="Nagy L.G."/>
            <person name="Hibbett D."/>
            <person name="Henrissat B."/>
            <person name="Matheny P.B."/>
            <person name="Labbe J."/>
            <person name="Martin F.M."/>
        </authorList>
    </citation>
    <scope>NUCLEOTIDE SEQUENCE</scope>
    <source>
        <strain evidence="1">BPL690</strain>
    </source>
</reference>
<accession>A0AAD4QIK2</accession>
<name>A0AAD4QIK2_9AGAM</name>
<dbReference type="EMBL" id="WTXG01000114">
    <property type="protein sequence ID" value="KAI0292666.1"/>
    <property type="molecule type" value="Genomic_DNA"/>
</dbReference>
<protein>
    <recommendedName>
        <fullName evidence="3">F-box domain-containing protein</fullName>
    </recommendedName>
</protein>
<sequence length="379" mass="42851">MEFPLEVYSLIARHVERPTDLRTLCLVSKGSRRAAERALYRKLDVRELSTTTMLCRILAEQPRLSQLVISLTISLNEELRGDSGTNFKEQKILTPLSDSDYWTSVSKALQKTTRLRSLRIYVDNGIPSKHAWILSGCSFQLHTFHCDLAWDAHLIFFLSEQRKLFDLRISDFNEENPENVSISTHSLRQARTLPSLSILDCTFTEAVGVFVPGRPVTHVKTCFSSSNPEAKRVELALLLADLRLSTQPLRSLTVADEAYTTAFSLELLSSLVKAFGLSPQLRYVGPLALPVDGRERLVFYGYLARLRGLRSAELDVSEWEPRPESFAALRGLARELHLFVPSIVTLIFVRDLEPTVLRAANGLWQVADDIIADTLWRIP</sequence>
<evidence type="ECO:0000313" key="1">
    <source>
        <dbReference type="EMBL" id="KAI0292666.1"/>
    </source>
</evidence>
<proteinExistence type="predicted"/>
<organism evidence="1 2">
    <name type="scientific">Multifurca ochricompacta</name>
    <dbReference type="NCBI Taxonomy" id="376703"/>
    <lineage>
        <taxon>Eukaryota</taxon>
        <taxon>Fungi</taxon>
        <taxon>Dikarya</taxon>
        <taxon>Basidiomycota</taxon>
        <taxon>Agaricomycotina</taxon>
        <taxon>Agaricomycetes</taxon>
        <taxon>Russulales</taxon>
        <taxon>Russulaceae</taxon>
        <taxon>Multifurca</taxon>
    </lineage>
</organism>
<keyword evidence="2" id="KW-1185">Reference proteome</keyword>
<gene>
    <name evidence="1" type="ORF">B0F90DRAFT_1811921</name>
</gene>
<dbReference type="Proteomes" id="UP001203297">
    <property type="component" value="Unassembled WGS sequence"/>
</dbReference>
<dbReference type="AlphaFoldDB" id="A0AAD4QIK2"/>
<evidence type="ECO:0008006" key="3">
    <source>
        <dbReference type="Google" id="ProtNLM"/>
    </source>
</evidence>